<comment type="caution">
    <text evidence="1">The sequence shown here is derived from an EMBL/GenBank/DDBJ whole genome shotgun (WGS) entry which is preliminary data.</text>
</comment>
<protein>
    <submittedName>
        <fullName evidence="1">Uncharacterized protein</fullName>
    </submittedName>
</protein>
<dbReference type="EMBL" id="JBJJXI010000120">
    <property type="protein sequence ID" value="KAL3390243.1"/>
    <property type="molecule type" value="Genomic_DNA"/>
</dbReference>
<dbReference type="Proteomes" id="UP001627154">
    <property type="component" value="Unassembled WGS sequence"/>
</dbReference>
<sequence>MREMRRKMIIRCRHTRLAAGSSCSGSSTRHHHCAQESSIVAHAALSRAFKTTNILKHDFQFLSISRSENYKNHAKLPAYTRTTVTYTISDDNVNQESPPPRSIPARV</sequence>
<accession>A0ABD2WBF9</accession>
<evidence type="ECO:0000313" key="1">
    <source>
        <dbReference type="EMBL" id="KAL3390243.1"/>
    </source>
</evidence>
<name>A0ABD2WBF9_9HYME</name>
<gene>
    <name evidence="1" type="ORF">TKK_014790</name>
</gene>
<reference evidence="1 2" key="1">
    <citation type="journal article" date="2024" name="bioRxiv">
        <title>A reference genome for Trichogramma kaykai: A tiny desert-dwelling parasitoid wasp with competing sex-ratio distorters.</title>
        <authorList>
            <person name="Culotta J."/>
            <person name="Lindsey A.R."/>
        </authorList>
    </citation>
    <scope>NUCLEOTIDE SEQUENCE [LARGE SCALE GENOMIC DNA]</scope>
    <source>
        <strain evidence="1 2">KSX58</strain>
    </source>
</reference>
<dbReference type="AlphaFoldDB" id="A0ABD2WBF9"/>
<organism evidence="1 2">
    <name type="scientific">Trichogramma kaykai</name>
    <dbReference type="NCBI Taxonomy" id="54128"/>
    <lineage>
        <taxon>Eukaryota</taxon>
        <taxon>Metazoa</taxon>
        <taxon>Ecdysozoa</taxon>
        <taxon>Arthropoda</taxon>
        <taxon>Hexapoda</taxon>
        <taxon>Insecta</taxon>
        <taxon>Pterygota</taxon>
        <taxon>Neoptera</taxon>
        <taxon>Endopterygota</taxon>
        <taxon>Hymenoptera</taxon>
        <taxon>Apocrita</taxon>
        <taxon>Proctotrupomorpha</taxon>
        <taxon>Chalcidoidea</taxon>
        <taxon>Trichogrammatidae</taxon>
        <taxon>Trichogramma</taxon>
    </lineage>
</organism>
<evidence type="ECO:0000313" key="2">
    <source>
        <dbReference type="Proteomes" id="UP001627154"/>
    </source>
</evidence>
<proteinExistence type="predicted"/>
<keyword evidence="2" id="KW-1185">Reference proteome</keyword>